<comment type="caution">
    <text evidence="2">The sequence shown here is derived from an EMBL/GenBank/DDBJ whole genome shotgun (WGS) entry which is preliminary data.</text>
</comment>
<evidence type="ECO:0000313" key="2">
    <source>
        <dbReference type="EMBL" id="MDR6240068.1"/>
    </source>
</evidence>
<dbReference type="AlphaFoldDB" id="A0AAE3XQ69"/>
<name>A0AAE3XQ69_9BACT</name>
<keyword evidence="1" id="KW-0812">Transmembrane</keyword>
<keyword evidence="1" id="KW-1133">Transmembrane helix</keyword>
<evidence type="ECO:0000256" key="1">
    <source>
        <dbReference type="SAM" id="Phobius"/>
    </source>
</evidence>
<dbReference type="Proteomes" id="UP001185092">
    <property type="component" value="Unassembled WGS sequence"/>
</dbReference>
<dbReference type="EMBL" id="JAVDQD010000003">
    <property type="protein sequence ID" value="MDR6240068.1"/>
    <property type="molecule type" value="Genomic_DNA"/>
</dbReference>
<accession>A0AAE3XQ69</accession>
<feature type="transmembrane region" description="Helical" evidence="1">
    <location>
        <begin position="153"/>
        <end position="175"/>
    </location>
</feature>
<feature type="transmembrane region" description="Helical" evidence="1">
    <location>
        <begin position="12"/>
        <end position="32"/>
    </location>
</feature>
<protein>
    <submittedName>
        <fullName evidence="2">Uncharacterized protein</fullName>
    </submittedName>
</protein>
<keyword evidence="3" id="KW-1185">Reference proteome</keyword>
<dbReference type="RefSeq" id="WP_309939900.1">
    <property type="nucleotide sequence ID" value="NZ_AP025305.1"/>
</dbReference>
<organism evidence="2 3">
    <name type="scientific">Aureibacter tunicatorum</name>
    <dbReference type="NCBI Taxonomy" id="866807"/>
    <lineage>
        <taxon>Bacteria</taxon>
        <taxon>Pseudomonadati</taxon>
        <taxon>Bacteroidota</taxon>
        <taxon>Cytophagia</taxon>
        <taxon>Cytophagales</taxon>
        <taxon>Persicobacteraceae</taxon>
        <taxon>Aureibacter</taxon>
    </lineage>
</organism>
<keyword evidence="1" id="KW-0472">Membrane</keyword>
<evidence type="ECO:0000313" key="3">
    <source>
        <dbReference type="Proteomes" id="UP001185092"/>
    </source>
</evidence>
<feature type="transmembrane region" description="Helical" evidence="1">
    <location>
        <begin position="83"/>
        <end position="103"/>
    </location>
</feature>
<proteinExistence type="predicted"/>
<reference evidence="2" key="1">
    <citation type="submission" date="2023-07" db="EMBL/GenBank/DDBJ databases">
        <title>Genomic Encyclopedia of Type Strains, Phase IV (KMG-IV): sequencing the most valuable type-strain genomes for metagenomic binning, comparative biology and taxonomic classification.</title>
        <authorList>
            <person name="Goeker M."/>
        </authorList>
    </citation>
    <scope>NUCLEOTIDE SEQUENCE</scope>
    <source>
        <strain evidence="2">DSM 26174</strain>
    </source>
</reference>
<feature type="transmembrane region" description="Helical" evidence="1">
    <location>
        <begin position="109"/>
        <end position="132"/>
    </location>
</feature>
<sequence length="176" mass="20776">MVEDEIKEKFLYISETRFLLMNIVTFGVFERYWIYKNWKCLKQNDGLDIMPFWRGIFGIFFIHTLLDEIAFRRELYEVQKSKFNPRTLATLWVVVQIGLNILGKIENDLLTIFLLFITVISSYILVPVQRYINNVYEEKYPDLEYSSWSKGQVICLIVGVIISLVVLSGLFSGFIF</sequence>
<feature type="transmembrane region" description="Helical" evidence="1">
    <location>
        <begin position="52"/>
        <end position="71"/>
    </location>
</feature>
<gene>
    <name evidence="2" type="ORF">HNQ88_003116</name>
</gene>